<dbReference type="EMBL" id="JABXXR010000049">
    <property type="protein sequence ID" value="NVN40541.1"/>
    <property type="molecule type" value="Genomic_DNA"/>
</dbReference>
<dbReference type="Proteomes" id="UP000585665">
    <property type="component" value="Unassembled WGS sequence"/>
</dbReference>
<dbReference type="InterPro" id="IPR036271">
    <property type="entry name" value="Tet_transcr_reg_TetR-rel_C_sf"/>
</dbReference>
<feature type="compositionally biased region" description="Basic and acidic residues" evidence="3">
    <location>
        <begin position="231"/>
        <end position="243"/>
    </location>
</feature>
<dbReference type="GO" id="GO:0003677">
    <property type="term" value="F:DNA binding"/>
    <property type="evidence" value="ECO:0007669"/>
    <property type="project" value="UniProtKB-UniRule"/>
</dbReference>
<evidence type="ECO:0000256" key="3">
    <source>
        <dbReference type="SAM" id="MobiDB-lite"/>
    </source>
</evidence>
<keyword evidence="6" id="KW-1185">Reference proteome</keyword>
<dbReference type="Pfam" id="PF00440">
    <property type="entry name" value="TetR_N"/>
    <property type="match status" value="1"/>
</dbReference>
<sequence length="243" mass="27215">MKSDPASRVGVPRRANTRQILAAAEHVFGRHGFHGASMMDIAREAGLPKANIHYYFGTKEDLYRAVLEHILSEWLHDADMWLQPDNTARAGFEGYIRAKMAFSRKRPDASRLFAYEVLQGAPNVYPYLSTTLRTHVQGLGTTFDVWKQRGEMRPDVDSNHLMFALWGMTQTYADMSAQMGAVLGRRSLTNQDHDTSIRTILTLVLDSCTTAPSVALPDGVVHVPTPKPRRRADPAPHLTERSS</sequence>
<dbReference type="SUPFAM" id="SSF48498">
    <property type="entry name" value="Tetracyclin repressor-like, C-terminal domain"/>
    <property type="match status" value="1"/>
</dbReference>
<feature type="DNA-binding region" description="H-T-H motif" evidence="2">
    <location>
        <begin position="37"/>
        <end position="56"/>
    </location>
</feature>
<evidence type="ECO:0000313" key="5">
    <source>
        <dbReference type="EMBL" id="NVN40541.1"/>
    </source>
</evidence>
<protein>
    <submittedName>
        <fullName evidence="5">TetR family transcriptional regulator C-terminal domain-containing protein</fullName>
    </submittedName>
</protein>
<dbReference type="RefSeq" id="WP_176613500.1">
    <property type="nucleotide sequence ID" value="NZ_JABXXR010000049.1"/>
</dbReference>
<evidence type="ECO:0000256" key="1">
    <source>
        <dbReference type="ARBA" id="ARBA00023125"/>
    </source>
</evidence>
<name>A0A850PHA1_9PROT</name>
<comment type="caution">
    <text evidence="5">The sequence shown here is derived from an EMBL/GenBank/DDBJ whole genome shotgun (WGS) entry which is preliminary data.</text>
</comment>
<gene>
    <name evidence="5" type="ORF">HUK82_08190</name>
</gene>
<dbReference type="Pfam" id="PF08362">
    <property type="entry name" value="TetR_C_3"/>
    <property type="match status" value="1"/>
</dbReference>
<evidence type="ECO:0000259" key="4">
    <source>
        <dbReference type="PROSITE" id="PS50977"/>
    </source>
</evidence>
<dbReference type="Gene3D" id="1.10.10.60">
    <property type="entry name" value="Homeodomain-like"/>
    <property type="match status" value="1"/>
</dbReference>
<dbReference type="PRINTS" id="PR00455">
    <property type="entry name" value="HTHTETR"/>
</dbReference>
<keyword evidence="1 2" id="KW-0238">DNA-binding</keyword>
<dbReference type="GO" id="GO:0045892">
    <property type="term" value="P:negative regulation of DNA-templated transcription"/>
    <property type="evidence" value="ECO:0007669"/>
    <property type="project" value="InterPro"/>
</dbReference>
<feature type="region of interest" description="Disordered" evidence="3">
    <location>
        <begin position="219"/>
        <end position="243"/>
    </location>
</feature>
<proteinExistence type="predicted"/>
<dbReference type="InterPro" id="IPR009057">
    <property type="entry name" value="Homeodomain-like_sf"/>
</dbReference>
<dbReference type="InterPro" id="IPR013573">
    <property type="entry name" value="Tscrpt_reg_YcdC_C"/>
</dbReference>
<evidence type="ECO:0000313" key="6">
    <source>
        <dbReference type="Proteomes" id="UP000585665"/>
    </source>
</evidence>
<reference evidence="5 6" key="1">
    <citation type="submission" date="2020-06" db="EMBL/GenBank/DDBJ databases">
        <title>Description of novel acetic acid bacteria.</title>
        <authorList>
            <person name="Sombolestani A."/>
        </authorList>
    </citation>
    <scope>NUCLEOTIDE SEQUENCE [LARGE SCALE GENOMIC DNA]</scope>
    <source>
        <strain evidence="5 6">LMG 27010</strain>
    </source>
</reference>
<evidence type="ECO:0000256" key="2">
    <source>
        <dbReference type="PROSITE-ProRule" id="PRU00335"/>
    </source>
</evidence>
<accession>A0A850PHA1</accession>
<dbReference type="AlphaFoldDB" id="A0A850PHA1"/>
<organism evidence="5 6">
    <name type="scientific">Ameyamaea chiangmaiensis</name>
    <dbReference type="NCBI Taxonomy" id="442969"/>
    <lineage>
        <taxon>Bacteria</taxon>
        <taxon>Pseudomonadati</taxon>
        <taxon>Pseudomonadota</taxon>
        <taxon>Alphaproteobacteria</taxon>
        <taxon>Acetobacterales</taxon>
        <taxon>Acetobacteraceae</taxon>
        <taxon>Ameyamaea</taxon>
    </lineage>
</organism>
<dbReference type="InterPro" id="IPR001647">
    <property type="entry name" value="HTH_TetR"/>
</dbReference>
<dbReference type="SUPFAM" id="SSF46689">
    <property type="entry name" value="Homeodomain-like"/>
    <property type="match status" value="1"/>
</dbReference>
<dbReference type="PROSITE" id="PS50977">
    <property type="entry name" value="HTH_TETR_2"/>
    <property type="match status" value="1"/>
</dbReference>
<dbReference type="PANTHER" id="PTHR30328:SF54">
    <property type="entry name" value="HTH-TYPE TRANSCRIPTIONAL REPRESSOR SCO4008"/>
    <property type="match status" value="1"/>
</dbReference>
<feature type="domain" description="HTH tetR-type" evidence="4">
    <location>
        <begin position="14"/>
        <end position="74"/>
    </location>
</feature>
<dbReference type="Gene3D" id="1.10.357.10">
    <property type="entry name" value="Tetracycline Repressor, domain 2"/>
    <property type="match status" value="1"/>
</dbReference>
<dbReference type="PANTHER" id="PTHR30328">
    <property type="entry name" value="TRANSCRIPTIONAL REPRESSOR"/>
    <property type="match status" value="1"/>
</dbReference>
<dbReference type="InterPro" id="IPR050109">
    <property type="entry name" value="HTH-type_TetR-like_transc_reg"/>
</dbReference>